<feature type="compositionally biased region" description="Acidic residues" evidence="1">
    <location>
        <begin position="32"/>
        <end position="51"/>
    </location>
</feature>
<name>A0ABV0Q021_9TELE</name>
<evidence type="ECO:0000259" key="2">
    <source>
        <dbReference type="PROSITE" id="PS51159"/>
    </source>
</evidence>
<keyword evidence="4" id="KW-1185">Reference proteome</keyword>
<dbReference type="PANTHER" id="PTHR12307:SF7">
    <property type="entry name" value="PROTEIN PHOSPHATASE 1 REGULATORY SUBUNIT 3G"/>
    <property type="match status" value="1"/>
</dbReference>
<protein>
    <recommendedName>
        <fullName evidence="2">CBM21 domain-containing protein</fullName>
    </recommendedName>
</protein>
<feature type="region of interest" description="Disordered" evidence="1">
    <location>
        <begin position="103"/>
        <end position="127"/>
    </location>
</feature>
<feature type="domain" description="CBM21" evidence="2">
    <location>
        <begin position="156"/>
        <end position="262"/>
    </location>
</feature>
<dbReference type="Pfam" id="PF03370">
    <property type="entry name" value="CBM_21"/>
    <property type="match status" value="1"/>
</dbReference>
<dbReference type="PROSITE" id="PS51159">
    <property type="entry name" value="CBM21"/>
    <property type="match status" value="1"/>
</dbReference>
<dbReference type="InterPro" id="IPR005036">
    <property type="entry name" value="CBM21_dom"/>
</dbReference>
<sequence>PLHARPPAGRSAPMIRSPPLCGPNRARQENGLEGEAEEDEEEEEGDLEDEVDASHLEKFMRDRRRARSLPAYPAALLNGDPGRKRVKFADSMGLTLASVKHFSSQEEPQIPSKVLSRHKSFPPPQQDPLAELCQSFRSSLDTDRLVACFPELREAERRVQELRVCLEKVVITQFDVRGQVRVMRGSTIREVGVRYTFNDWLSYVDAQAVLAEDPRAEGVRFGFTMFTPPFMGPSTAVHFAVFLRSDEGEFWDNNQGQNYTLRYRTQPGNMDSGSAAPGPAGEVSPSPF</sequence>
<feature type="non-terminal residue" evidence="3">
    <location>
        <position position="1"/>
    </location>
</feature>
<dbReference type="Proteomes" id="UP001476798">
    <property type="component" value="Unassembled WGS sequence"/>
</dbReference>
<proteinExistence type="predicted"/>
<dbReference type="PANTHER" id="PTHR12307">
    <property type="entry name" value="PROTEIN PHOSPHATASE 1 REGULATORY SUBUNIT"/>
    <property type="match status" value="1"/>
</dbReference>
<dbReference type="Gene3D" id="2.60.40.2440">
    <property type="entry name" value="Carbohydrate binding type-21 domain"/>
    <property type="match status" value="1"/>
</dbReference>
<gene>
    <name evidence="3" type="ORF">GOODEAATRI_019250</name>
</gene>
<accession>A0ABV0Q021</accession>
<comment type="caution">
    <text evidence="3">The sequence shown here is derived from an EMBL/GenBank/DDBJ whole genome shotgun (WGS) entry which is preliminary data.</text>
</comment>
<feature type="region of interest" description="Disordered" evidence="1">
    <location>
        <begin position="265"/>
        <end position="288"/>
    </location>
</feature>
<dbReference type="InterPro" id="IPR050782">
    <property type="entry name" value="PP1_regulatory_subunit_3"/>
</dbReference>
<organism evidence="3 4">
    <name type="scientific">Goodea atripinnis</name>
    <dbReference type="NCBI Taxonomy" id="208336"/>
    <lineage>
        <taxon>Eukaryota</taxon>
        <taxon>Metazoa</taxon>
        <taxon>Chordata</taxon>
        <taxon>Craniata</taxon>
        <taxon>Vertebrata</taxon>
        <taxon>Euteleostomi</taxon>
        <taxon>Actinopterygii</taxon>
        <taxon>Neopterygii</taxon>
        <taxon>Teleostei</taxon>
        <taxon>Neoteleostei</taxon>
        <taxon>Acanthomorphata</taxon>
        <taxon>Ovalentaria</taxon>
        <taxon>Atherinomorphae</taxon>
        <taxon>Cyprinodontiformes</taxon>
        <taxon>Goodeidae</taxon>
        <taxon>Goodea</taxon>
    </lineage>
</organism>
<dbReference type="InterPro" id="IPR038175">
    <property type="entry name" value="CBM21_dom_sf"/>
</dbReference>
<dbReference type="EMBL" id="JAHRIO010091655">
    <property type="protein sequence ID" value="MEQ2188857.1"/>
    <property type="molecule type" value="Genomic_DNA"/>
</dbReference>
<evidence type="ECO:0000313" key="3">
    <source>
        <dbReference type="EMBL" id="MEQ2188857.1"/>
    </source>
</evidence>
<feature type="region of interest" description="Disordered" evidence="1">
    <location>
        <begin position="1"/>
        <end position="53"/>
    </location>
</feature>
<reference evidence="3 4" key="1">
    <citation type="submission" date="2021-06" db="EMBL/GenBank/DDBJ databases">
        <authorList>
            <person name="Palmer J.M."/>
        </authorList>
    </citation>
    <scope>NUCLEOTIDE SEQUENCE [LARGE SCALE GENOMIC DNA]</scope>
    <source>
        <strain evidence="3 4">GA_2019</strain>
        <tissue evidence="3">Muscle</tissue>
    </source>
</reference>
<evidence type="ECO:0000256" key="1">
    <source>
        <dbReference type="SAM" id="MobiDB-lite"/>
    </source>
</evidence>
<evidence type="ECO:0000313" key="4">
    <source>
        <dbReference type="Proteomes" id="UP001476798"/>
    </source>
</evidence>